<feature type="compositionally biased region" description="Polar residues" evidence="15">
    <location>
        <begin position="1210"/>
        <end position="1230"/>
    </location>
</feature>
<feature type="compositionally biased region" description="Polar residues" evidence="15">
    <location>
        <begin position="1403"/>
        <end position="1422"/>
    </location>
</feature>
<keyword evidence="6" id="KW-0378">Hydrolase</keyword>
<keyword evidence="14" id="KW-0238">DNA-binding</keyword>
<dbReference type="PROSITE" id="PS50051">
    <property type="entry name" value="MCM_2"/>
    <property type="match status" value="1"/>
</dbReference>
<dbReference type="InterPro" id="IPR031327">
    <property type="entry name" value="MCM"/>
</dbReference>
<feature type="compositionally biased region" description="Polar residues" evidence="15">
    <location>
        <begin position="672"/>
        <end position="684"/>
    </location>
</feature>
<feature type="compositionally biased region" description="Polar residues" evidence="15">
    <location>
        <begin position="1043"/>
        <end position="1054"/>
    </location>
</feature>
<feature type="compositionally biased region" description="Low complexity" evidence="15">
    <location>
        <begin position="1423"/>
        <end position="1439"/>
    </location>
</feature>
<dbReference type="InterPro" id="IPR003593">
    <property type="entry name" value="AAA+_ATPase"/>
</dbReference>
<feature type="compositionally biased region" description="Polar residues" evidence="15">
    <location>
        <begin position="1486"/>
        <end position="1499"/>
    </location>
</feature>
<sequence length="1674" mass="184007">MADLIDDQGGGQSGQADKGQDVELEALKRGLKEYFLINHKQDLLDILEEEDVGDYHSVTVNAQSLFEFNMEFCNRLLPSPLSFLDAFDAALVMAQTTQRHELREQGTGLKVTVKRKVHVRIMSLPVCPELSRTTLPRTADIGSFLSITGQGPSNCRNYQEVKVQEQVQRLSMGTIPRSMWVVLEDDLVDSCKAGDDVTICGTVRQRWKPTVLDSRCDLEIALHANHVLVTNEQRSDIMITQDMKDEFHQFWEDQKYTPLSGRNMILSSLCPQVYGLYIVKLAVAVVLAGGVQRVDEGGSRVRGEIHLLLVGDPGTGKSQFLKYASKISSRSVLTTGIGSTSAGLTVTAVKDSGEWQLEAGALVLADGGICCIDEFNSIKEHDKASIHEAMEQQTISVAKAGLVCKLNTRTTILAATNPKGHYDPNESLCVNIALASPLLSRFDLVLVLLDSQNEQWDRIVSSFILEGKHPSGSARNDKSIWSMDRMQAYLTLIKAITPKLGPQSSRLMYREEVSVQDAVVAVTLMESSMQGAALLGGVNTLHTAFPTDADQEYLLQAELVLSRLGLDDILEEELERQRELQQLAKQHRQQQSRENLPQSLQHSQSHRARKPKPGNSGPLPSESVINISASSCTPIEKGGHEGPSSTQGQSTAITSNEILKSQRVHSKESYSVKKNLQSVQSSDANCGKDGELGGRLFQSTPMKSAAPSVSEDQNRISLDISCILESSDSCTQVSHQNDGAKDIGSKSKKGNLFVKYGVKYGGEAESKEDEEWDMMELEAEDEKSALMSLLDTSVDNLGVKHRKCDNEGVGNDKKKVGEGERVQHGEMFVSDCGGGENHISSTIKQRLTLMEGREKLREDLEPDLFPALAQKPTGRLVYSKDNCSRNASKKRQRESSTLKGDAKSKQPKKEVSKGKRKSSKSEERKSKKGKSKQMNSSENKVISSEGSDCDSPSYSPRLDSELSSFDLDEDSEDFDELGVDKSISTKKKTKTENKRKTCTQKDREGTTTDLASKNLKAKKRSYTNKKENLDKRANEQHTETVKSSHNCVESSIQTHQEDKKAKISVTTLSKLKQFSFSGSDLDANRPSSTDENCAAKTGDGKVLGEPNTPINLTAKSNVKDDQQLWENKTLKKNQGKVKKKFSVECKNDPADEESSKAVSNLKNRGDKSGLIDGSATEEKDGGSDTKEKDGAELTSFFARFKFNKDKHGSLDTTGQSGKIGNSNSEQTHSGVDSKNKIVDEGKNWSKTKKQVSDHAAGHIKDEASNLSSKPSFKVQDTLSDEEDLFEFDENLPSEVSPFFGSKFPENEKNHEMPQQINAPFENPFPNLATVSSLAQNSLSNKSSGPVIKRTFHAASKDFIKSSEHMRILASKSDIDNVHESKQSGSRLEQSALEMPQLKRNSEYNQCGHGQQKQSTISEADNNSLSSQFSQQPCSSPRQSSQKHFRNFKFTKLKGVTNTALKRSDSENSKTLAELSKKLPTVPDGLLNSQSSHGDNSQPPGSVPYMGIGSSPTTLASQTVNCDYSNSSVPYSSSLGSHHIQTNTRNKAQTNSRLTSISNFDAVKEMSGRDFSTFRKKPHITDKNDSKHGQPLSKPSGNSFEHRRTPEVQLVGESSMSVGNSRLGKPPAWLSRLQDKTGQSSSTPLSSSSSVISKFVSQAKDLSDEELDDLLDVDL</sequence>
<comment type="catalytic activity">
    <reaction evidence="13">
        <text>ATP + H2O = ADP + phosphate + H(+)</text>
        <dbReference type="Rhea" id="RHEA:13065"/>
        <dbReference type="ChEBI" id="CHEBI:15377"/>
        <dbReference type="ChEBI" id="CHEBI:15378"/>
        <dbReference type="ChEBI" id="CHEBI:30616"/>
        <dbReference type="ChEBI" id="CHEBI:43474"/>
        <dbReference type="ChEBI" id="CHEBI:456216"/>
        <dbReference type="EC" id="3.6.4.12"/>
    </reaction>
</comment>
<dbReference type="PANTHER" id="PTHR11630:SF48">
    <property type="entry name" value="DNA HELICASE MCM9"/>
    <property type="match status" value="1"/>
</dbReference>
<proteinExistence type="inferred from homology"/>
<dbReference type="Pfam" id="PF26066">
    <property type="entry name" value="MCM9_N"/>
    <property type="match status" value="1"/>
</dbReference>
<feature type="region of interest" description="Disordered" evidence="15">
    <location>
        <begin position="1476"/>
        <end position="1509"/>
    </location>
</feature>
<evidence type="ECO:0000256" key="3">
    <source>
        <dbReference type="ARBA" id="ARBA00012551"/>
    </source>
</evidence>
<evidence type="ECO:0000256" key="8">
    <source>
        <dbReference type="ARBA" id="ARBA00022840"/>
    </source>
</evidence>
<dbReference type="InterPro" id="IPR033762">
    <property type="entry name" value="MCM_OB"/>
</dbReference>
<feature type="compositionally biased region" description="Polar residues" evidence="15">
    <location>
        <begin position="592"/>
        <end position="603"/>
    </location>
</feature>
<dbReference type="InterPro" id="IPR018525">
    <property type="entry name" value="MCM_CS"/>
</dbReference>
<gene>
    <name evidence="17" type="ORF">ElyMa_005035700</name>
</gene>
<keyword evidence="18" id="KW-1185">Reference proteome</keyword>
<dbReference type="GO" id="GO:0016787">
    <property type="term" value="F:hydrolase activity"/>
    <property type="evidence" value="ECO:0007669"/>
    <property type="project" value="UniProtKB-KW"/>
</dbReference>
<evidence type="ECO:0000256" key="2">
    <source>
        <dbReference type="ARBA" id="ARBA00008010"/>
    </source>
</evidence>
<dbReference type="GO" id="GO:0005634">
    <property type="term" value="C:nucleus"/>
    <property type="evidence" value="ECO:0007669"/>
    <property type="project" value="UniProtKB-SubCell"/>
</dbReference>
<feature type="compositionally biased region" description="Polar residues" evidence="15">
    <location>
        <begin position="1538"/>
        <end position="1552"/>
    </location>
</feature>
<dbReference type="InterPro" id="IPR001208">
    <property type="entry name" value="MCM_dom"/>
</dbReference>
<evidence type="ECO:0000313" key="17">
    <source>
        <dbReference type="EMBL" id="GFS19589.1"/>
    </source>
</evidence>
<dbReference type="EMBL" id="BMAT01010075">
    <property type="protein sequence ID" value="GFS19589.1"/>
    <property type="molecule type" value="Genomic_DNA"/>
</dbReference>
<evidence type="ECO:0000313" key="18">
    <source>
        <dbReference type="Proteomes" id="UP000762676"/>
    </source>
</evidence>
<feature type="compositionally biased region" description="Basic and acidic residues" evidence="15">
    <location>
        <begin position="893"/>
        <end position="925"/>
    </location>
</feature>
<feature type="region of interest" description="Disordered" evidence="15">
    <location>
        <begin position="581"/>
        <end position="624"/>
    </location>
</feature>
<evidence type="ECO:0000256" key="10">
    <source>
        <dbReference type="ARBA" id="ARBA00023242"/>
    </source>
</evidence>
<dbReference type="GO" id="GO:0006260">
    <property type="term" value="P:DNA replication"/>
    <property type="evidence" value="ECO:0007669"/>
    <property type="project" value="InterPro"/>
</dbReference>
<keyword evidence="8 14" id="KW-0067">ATP-binding</keyword>
<dbReference type="PANTHER" id="PTHR11630">
    <property type="entry name" value="DNA REPLICATION LICENSING FACTOR MCM FAMILY MEMBER"/>
    <property type="match status" value="1"/>
</dbReference>
<dbReference type="GO" id="GO:0017116">
    <property type="term" value="F:single-stranded DNA helicase activity"/>
    <property type="evidence" value="ECO:0007669"/>
    <property type="project" value="TreeGrafter"/>
</dbReference>
<evidence type="ECO:0000256" key="9">
    <source>
        <dbReference type="ARBA" id="ARBA00023204"/>
    </source>
</evidence>
<reference evidence="17 18" key="1">
    <citation type="journal article" date="2021" name="Elife">
        <title>Chloroplast acquisition without the gene transfer in kleptoplastic sea slugs, Plakobranchus ocellatus.</title>
        <authorList>
            <person name="Maeda T."/>
            <person name="Takahashi S."/>
            <person name="Yoshida T."/>
            <person name="Shimamura S."/>
            <person name="Takaki Y."/>
            <person name="Nagai Y."/>
            <person name="Toyoda A."/>
            <person name="Suzuki Y."/>
            <person name="Arimoto A."/>
            <person name="Ishii H."/>
            <person name="Satoh N."/>
            <person name="Nishiyama T."/>
            <person name="Hasebe M."/>
            <person name="Maruyama T."/>
            <person name="Minagawa J."/>
            <person name="Obokata J."/>
            <person name="Shigenobu S."/>
        </authorList>
    </citation>
    <scope>NUCLEOTIDE SEQUENCE [LARGE SCALE GENOMIC DNA]</scope>
</reference>
<feature type="compositionally biased region" description="Basic and acidic residues" evidence="15">
    <location>
        <begin position="990"/>
        <end position="1006"/>
    </location>
</feature>
<feature type="compositionally biased region" description="Low complexity" evidence="15">
    <location>
        <begin position="1639"/>
        <end position="1650"/>
    </location>
</feature>
<feature type="domain" description="MCM C-terminal AAA(+) ATPase" evidence="16">
    <location>
        <begin position="261"/>
        <end position="464"/>
    </location>
</feature>
<evidence type="ECO:0000256" key="13">
    <source>
        <dbReference type="ARBA" id="ARBA00047995"/>
    </source>
</evidence>
<feature type="compositionally biased region" description="Basic and acidic residues" evidence="15">
    <location>
        <begin position="1231"/>
        <end position="1243"/>
    </location>
</feature>
<feature type="compositionally biased region" description="Acidic residues" evidence="15">
    <location>
        <begin position="966"/>
        <end position="977"/>
    </location>
</feature>
<comment type="subcellular location">
    <subcellularLocation>
        <location evidence="1">Nucleus</location>
    </subcellularLocation>
</comment>
<dbReference type="PRINTS" id="PR01657">
    <property type="entry name" value="MCMFAMILY"/>
</dbReference>
<comment type="caution">
    <text evidence="17">The sequence shown here is derived from an EMBL/GenBank/DDBJ whole genome shotgun (WGS) entry which is preliminary data.</text>
</comment>
<protein>
    <recommendedName>
        <fullName evidence="11">DNA helicase MCM9</fullName>
        <ecNumber evidence="3">3.6.4.12</ecNumber>
    </recommendedName>
    <alternativeName>
        <fullName evidence="12">Minichromosome maintenance 9</fullName>
    </alternativeName>
</protein>
<feature type="region of interest" description="Disordered" evidence="15">
    <location>
        <begin position="1075"/>
        <end position="1190"/>
    </location>
</feature>
<organism evidence="17 18">
    <name type="scientific">Elysia marginata</name>
    <dbReference type="NCBI Taxonomy" id="1093978"/>
    <lineage>
        <taxon>Eukaryota</taxon>
        <taxon>Metazoa</taxon>
        <taxon>Spiralia</taxon>
        <taxon>Lophotrochozoa</taxon>
        <taxon>Mollusca</taxon>
        <taxon>Gastropoda</taxon>
        <taxon>Heterobranchia</taxon>
        <taxon>Euthyneura</taxon>
        <taxon>Panpulmonata</taxon>
        <taxon>Sacoglossa</taxon>
        <taxon>Placobranchoidea</taxon>
        <taxon>Plakobranchidae</taxon>
        <taxon>Elysia</taxon>
    </lineage>
</organism>
<feature type="region of interest" description="Disordered" evidence="15">
    <location>
        <begin position="632"/>
        <end position="651"/>
    </location>
</feature>
<dbReference type="GO" id="GO:0003697">
    <property type="term" value="F:single-stranded DNA binding"/>
    <property type="evidence" value="ECO:0007669"/>
    <property type="project" value="TreeGrafter"/>
</dbReference>
<keyword evidence="9" id="KW-0234">DNA repair</keyword>
<name>A0AAV4J9X4_9GAST</name>
<evidence type="ECO:0000259" key="16">
    <source>
        <dbReference type="PROSITE" id="PS50051"/>
    </source>
</evidence>
<evidence type="ECO:0000256" key="1">
    <source>
        <dbReference type="ARBA" id="ARBA00004123"/>
    </source>
</evidence>
<dbReference type="EC" id="3.6.4.12" evidence="3"/>
<evidence type="ECO:0000256" key="12">
    <source>
        <dbReference type="ARBA" id="ARBA00042301"/>
    </source>
</evidence>
<dbReference type="SMART" id="SM00350">
    <property type="entry name" value="MCM"/>
    <property type="match status" value="1"/>
</dbReference>
<dbReference type="InterPro" id="IPR027417">
    <property type="entry name" value="P-loop_NTPase"/>
</dbReference>
<dbReference type="GO" id="GO:0000724">
    <property type="term" value="P:double-strand break repair via homologous recombination"/>
    <property type="evidence" value="ECO:0007669"/>
    <property type="project" value="TreeGrafter"/>
</dbReference>
<feature type="compositionally biased region" description="Basic residues" evidence="15">
    <location>
        <begin position="1130"/>
        <end position="1140"/>
    </location>
</feature>
<dbReference type="FunFam" id="3.40.50.300:FF:000671">
    <property type="entry name" value="DNA helicase MCM9 isoform X1"/>
    <property type="match status" value="1"/>
</dbReference>
<evidence type="ECO:0000256" key="4">
    <source>
        <dbReference type="ARBA" id="ARBA00022741"/>
    </source>
</evidence>
<evidence type="ECO:0000256" key="15">
    <source>
        <dbReference type="SAM" id="MobiDB-lite"/>
    </source>
</evidence>
<evidence type="ECO:0000256" key="14">
    <source>
        <dbReference type="RuleBase" id="RU004070"/>
    </source>
</evidence>
<dbReference type="SUPFAM" id="SSF50249">
    <property type="entry name" value="Nucleic acid-binding proteins"/>
    <property type="match status" value="1"/>
</dbReference>
<evidence type="ECO:0000256" key="11">
    <source>
        <dbReference type="ARBA" id="ARBA00041085"/>
    </source>
</evidence>
<comment type="similarity">
    <text evidence="2 14">Belongs to the MCM family.</text>
</comment>
<keyword evidence="5" id="KW-0227">DNA damage</keyword>
<dbReference type="Pfam" id="PF17207">
    <property type="entry name" value="MCM_OB"/>
    <property type="match status" value="1"/>
</dbReference>
<dbReference type="GO" id="GO:0042555">
    <property type="term" value="C:MCM complex"/>
    <property type="evidence" value="ECO:0007669"/>
    <property type="project" value="TreeGrafter"/>
</dbReference>
<feature type="compositionally biased region" description="Polar residues" evidence="15">
    <location>
        <begin position="933"/>
        <end position="954"/>
    </location>
</feature>
<dbReference type="Gene3D" id="3.40.50.300">
    <property type="entry name" value="P-loop containing nucleotide triphosphate hydrolases"/>
    <property type="match status" value="1"/>
</dbReference>
<feature type="region of interest" description="Disordered" evidence="15">
    <location>
        <begin position="662"/>
        <end position="687"/>
    </location>
</feature>
<dbReference type="SMART" id="SM00382">
    <property type="entry name" value="AAA"/>
    <property type="match status" value="1"/>
</dbReference>
<feature type="region of interest" description="Disordered" evidence="15">
    <location>
        <begin position="876"/>
        <end position="1062"/>
    </location>
</feature>
<evidence type="ECO:0000256" key="7">
    <source>
        <dbReference type="ARBA" id="ARBA00022806"/>
    </source>
</evidence>
<dbReference type="InterPro" id="IPR012340">
    <property type="entry name" value="NA-bd_OB-fold"/>
</dbReference>
<feature type="compositionally biased region" description="Basic and acidic residues" evidence="15">
    <location>
        <begin position="1141"/>
        <end position="1155"/>
    </location>
</feature>
<dbReference type="PROSITE" id="PS00847">
    <property type="entry name" value="MCM_1"/>
    <property type="match status" value="1"/>
</dbReference>
<keyword evidence="4 14" id="KW-0547">Nucleotide-binding</keyword>
<keyword evidence="7 17" id="KW-0347">Helicase</keyword>
<dbReference type="Gene3D" id="2.40.50.140">
    <property type="entry name" value="Nucleic acid-binding proteins"/>
    <property type="match status" value="1"/>
</dbReference>
<dbReference type="GO" id="GO:0005524">
    <property type="term" value="F:ATP binding"/>
    <property type="evidence" value="ECO:0007669"/>
    <property type="project" value="UniProtKB-KW"/>
</dbReference>
<dbReference type="Proteomes" id="UP000762676">
    <property type="component" value="Unassembled WGS sequence"/>
</dbReference>
<evidence type="ECO:0000256" key="5">
    <source>
        <dbReference type="ARBA" id="ARBA00022763"/>
    </source>
</evidence>
<feature type="compositionally biased region" description="Basic and acidic residues" evidence="15">
    <location>
        <begin position="1250"/>
        <end position="1263"/>
    </location>
</feature>
<evidence type="ECO:0000256" key="6">
    <source>
        <dbReference type="ARBA" id="ARBA00022801"/>
    </source>
</evidence>
<feature type="compositionally biased region" description="Basic and acidic residues" evidence="15">
    <location>
        <begin position="1176"/>
        <end position="1190"/>
    </location>
</feature>
<feature type="region of interest" description="Disordered" evidence="15">
    <location>
        <begin position="1568"/>
        <end position="1650"/>
    </location>
</feature>
<feature type="region of interest" description="Disordered" evidence="15">
    <location>
        <begin position="1530"/>
        <end position="1552"/>
    </location>
</feature>
<dbReference type="InterPro" id="IPR058768">
    <property type="entry name" value="MCM9_N"/>
</dbReference>
<feature type="compositionally biased region" description="Basic and acidic residues" evidence="15">
    <location>
        <begin position="1578"/>
        <end position="1587"/>
    </location>
</feature>
<dbReference type="SUPFAM" id="SSF52540">
    <property type="entry name" value="P-loop containing nucleoside triphosphate hydrolases"/>
    <property type="match status" value="1"/>
</dbReference>
<accession>A0AAV4J9X4</accession>
<feature type="region of interest" description="Disordered" evidence="15">
    <location>
        <begin position="1403"/>
        <end position="1446"/>
    </location>
</feature>
<feature type="compositionally biased region" description="Basic and acidic residues" evidence="15">
    <location>
        <begin position="1024"/>
        <end position="1042"/>
    </location>
</feature>
<feature type="region of interest" description="Disordered" evidence="15">
    <location>
        <begin position="1207"/>
        <end position="1272"/>
    </location>
</feature>
<dbReference type="Pfam" id="PF00493">
    <property type="entry name" value="MCM"/>
    <property type="match status" value="1"/>
</dbReference>
<keyword evidence="10" id="KW-0539">Nucleus</keyword>